<reference evidence="12" key="1">
    <citation type="submission" date="2021-01" db="UniProtKB">
        <authorList>
            <consortium name="EnsemblMetazoa"/>
        </authorList>
    </citation>
    <scope>IDENTIFICATION</scope>
</reference>
<dbReference type="GO" id="GO:0006974">
    <property type="term" value="P:DNA damage response"/>
    <property type="evidence" value="ECO:0007669"/>
    <property type="project" value="TreeGrafter"/>
</dbReference>
<evidence type="ECO:0000256" key="8">
    <source>
        <dbReference type="ARBA" id="ARBA00045980"/>
    </source>
</evidence>
<keyword evidence="5 10" id="KW-0479">Metal-binding</keyword>
<evidence type="ECO:0000256" key="4">
    <source>
        <dbReference type="ARBA" id="ARBA00022596"/>
    </source>
</evidence>
<dbReference type="Proteomes" id="UP000594262">
    <property type="component" value="Unplaced"/>
</dbReference>
<protein>
    <recommendedName>
        <fullName evidence="10">Sugar phosphate phosphatase</fullName>
        <ecNumber evidence="10">2.1.1.-</ecNumber>
        <ecNumber evidence="10">3.1.3.-</ecNumber>
    </recommendedName>
</protein>
<dbReference type="InterPro" id="IPR002791">
    <property type="entry name" value="ARMT1-like_metal-bd"/>
</dbReference>
<comment type="cofactor">
    <cofactor evidence="10">
        <name>Mn(2+)</name>
        <dbReference type="ChEBI" id="CHEBI:29035"/>
    </cofactor>
    <cofactor evidence="10">
        <name>Ni(2+)</name>
        <dbReference type="ChEBI" id="CHEBI:49786"/>
    </cofactor>
</comment>
<dbReference type="GO" id="GO:0016791">
    <property type="term" value="F:phosphatase activity"/>
    <property type="evidence" value="ECO:0007669"/>
    <property type="project" value="TreeGrafter"/>
</dbReference>
<comment type="catalytic activity">
    <reaction evidence="1 10">
        <text>L-glutamyl-[protein] + S-adenosyl-L-methionine = [protein]-L-glutamate 5-O-methyl ester + S-adenosyl-L-homocysteine</text>
        <dbReference type="Rhea" id="RHEA:24452"/>
        <dbReference type="Rhea" id="RHEA-COMP:10208"/>
        <dbReference type="Rhea" id="RHEA-COMP:10311"/>
        <dbReference type="ChEBI" id="CHEBI:29973"/>
        <dbReference type="ChEBI" id="CHEBI:57856"/>
        <dbReference type="ChEBI" id="CHEBI:59789"/>
        <dbReference type="ChEBI" id="CHEBI:82795"/>
    </reaction>
</comment>
<keyword evidence="7 10" id="KW-0464">Manganese</keyword>
<dbReference type="FunFam" id="3.40.50.10880:FF:000005">
    <property type="entry name" value="DUF89-domain-containing protein"/>
    <property type="match status" value="1"/>
</dbReference>
<evidence type="ECO:0000313" key="12">
    <source>
        <dbReference type="EnsemblMetazoa" id="CLYHEMP011830.1"/>
    </source>
</evidence>
<name>A0A7M5WSW6_9CNID</name>
<dbReference type="GO" id="GO:0005634">
    <property type="term" value="C:nucleus"/>
    <property type="evidence" value="ECO:0007669"/>
    <property type="project" value="TreeGrafter"/>
</dbReference>
<keyword evidence="10" id="KW-0489">Methyltransferase</keyword>
<comment type="catalytic activity">
    <reaction evidence="2 10">
        <text>beta-D-fructose 1-phosphate + H2O = D-fructose + phosphate</text>
        <dbReference type="Rhea" id="RHEA:35603"/>
        <dbReference type="ChEBI" id="CHEBI:15377"/>
        <dbReference type="ChEBI" id="CHEBI:37721"/>
        <dbReference type="ChEBI" id="CHEBI:43474"/>
        <dbReference type="ChEBI" id="CHEBI:138881"/>
    </reaction>
</comment>
<dbReference type="AlphaFoldDB" id="A0A7M5WSW6"/>
<dbReference type="Pfam" id="PF01937">
    <property type="entry name" value="ARMT1-like_dom"/>
    <property type="match status" value="1"/>
</dbReference>
<keyword evidence="10" id="KW-0808">Transferase</keyword>
<dbReference type="EC" id="2.1.1.-" evidence="10"/>
<dbReference type="PANTHER" id="PTHR12260">
    <property type="entry name" value="DAMAGE-CONTROL PHOSPHATASE ARMT1"/>
    <property type="match status" value="1"/>
</dbReference>
<dbReference type="PANTHER" id="PTHR12260:SF6">
    <property type="entry name" value="DAMAGE-CONTROL PHOSPHATASE ARMT1"/>
    <property type="match status" value="1"/>
</dbReference>
<comment type="function">
    <text evidence="8 10">Metal-dependent phosphatase that shows phosphatase activity against several substrates, including fructose-1-phosphate and fructose-6-phosphate. Its preference for fructose-1-phosphate, a strong glycating agent that causes DNA damage rather than a canonical yeast metabolite, suggests a damage-control function in hexose phosphate metabolism. Has also been shown to have O-methyltransferase activity that methylates glutamate residues of target proteins to form gamma-glutamyl methyl ester residues. Possibly methylates PCNA, suggesting it is involved in the DNA damage response.</text>
</comment>
<accession>A0A7M5WSW6</accession>
<feature type="domain" description="Damage-control phosphatase ARMT1-like metal-binding" evidence="11">
    <location>
        <begin position="26"/>
        <end position="418"/>
    </location>
</feature>
<dbReference type="GO" id="GO:0032259">
    <property type="term" value="P:methylation"/>
    <property type="evidence" value="ECO:0007669"/>
    <property type="project" value="UniProtKB-KW"/>
</dbReference>
<dbReference type="EnsemblMetazoa" id="CLYHEMT011830.1">
    <property type="protein sequence ID" value="CLYHEMP011830.1"/>
    <property type="gene ID" value="CLYHEMG011830"/>
</dbReference>
<evidence type="ECO:0000256" key="10">
    <source>
        <dbReference type="RuleBase" id="RU367030"/>
    </source>
</evidence>
<dbReference type="Gene3D" id="3.40.50.10880">
    <property type="entry name" value="Uncharacterised protein PF01937, DUF89, domain 3"/>
    <property type="match status" value="1"/>
</dbReference>
<keyword evidence="4" id="KW-0533">Nickel</keyword>
<dbReference type="GeneID" id="136809853"/>
<sequence length="441" mass="51126">MPEQDSTTSRPEPLSGKHIGSFAYVTIKDRLPGILTKVLDQFSRLASDYHNNGKPEHAEDAKAIVGKLSKMKNEIQTNKPISKLEDNYTDVSVWNDFIQNMSCLVEGKDDLQKGWFDVAWLSCECYLYRRILSALNQSSLHQDFDPFLNQKETAFNTSITAMKTLAQYVLAFLQNMEDTDEKLRMDFDTLLEYCLWGNKCDLSISAGVQVYKQLKESDQLKTLSEHIISNHTEKLYHYICKEKPLARVDFILDNAGFELYTDLCLAEFLLEKKMCKQIRFHVKDIPWFVSDTSRKDFLWTIQQCTQSEEEPIRLLGQKWQKRLDDGTFLIVNKPYWTYGQDFAEMRKIDPDLYQYLSESGLLIFKGDLNYRKLLGDRNWPTTTSFDNSLYGFCPAPLVTLRTLKCDMVVGLCEGKAEELQAITDQWMINAEYAVVQFCQKL</sequence>
<evidence type="ECO:0000256" key="7">
    <source>
        <dbReference type="ARBA" id="ARBA00023211"/>
    </source>
</evidence>
<evidence type="ECO:0000256" key="2">
    <source>
        <dbReference type="ARBA" id="ARBA00001326"/>
    </source>
</evidence>
<dbReference type="Gene3D" id="1.20.930.60">
    <property type="match status" value="1"/>
</dbReference>
<evidence type="ECO:0000256" key="3">
    <source>
        <dbReference type="ARBA" id="ARBA00009519"/>
    </source>
</evidence>
<dbReference type="SUPFAM" id="SSF111321">
    <property type="entry name" value="AF1104-like"/>
    <property type="match status" value="1"/>
</dbReference>
<dbReference type="RefSeq" id="XP_066922509.1">
    <property type="nucleotide sequence ID" value="XM_067066408.1"/>
</dbReference>
<comment type="similarity">
    <text evidence="3 10">Belongs to the damage-control phosphatase family. Sugar phosphate phosphatase III subfamily.</text>
</comment>
<evidence type="ECO:0000256" key="1">
    <source>
        <dbReference type="ARBA" id="ARBA00000807"/>
    </source>
</evidence>
<keyword evidence="13" id="KW-1185">Reference proteome</keyword>
<evidence type="ECO:0000256" key="5">
    <source>
        <dbReference type="ARBA" id="ARBA00022723"/>
    </source>
</evidence>
<dbReference type="GO" id="GO:0046872">
    <property type="term" value="F:metal ion binding"/>
    <property type="evidence" value="ECO:0007669"/>
    <property type="project" value="UniProtKB-UniRule"/>
</dbReference>
<dbReference type="InterPro" id="IPR039763">
    <property type="entry name" value="ARMT1"/>
</dbReference>
<dbReference type="OrthoDB" id="541375at2759"/>
<dbReference type="GO" id="GO:0030643">
    <property type="term" value="P:intracellular phosphate ion homeostasis"/>
    <property type="evidence" value="ECO:0007669"/>
    <property type="project" value="UniProtKB-ARBA"/>
</dbReference>
<dbReference type="GO" id="GO:0016462">
    <property type="term" value="F:pyrophosphatase activity"/>
    <property type="evidence" value="ECO:0007669"/>
    <property type="project" value="UniProtKB-ARBA"/>
</dbReference>
<proteinExistence type="inferred from homology"/>
<comment type="domain">
    <text evidence="10">Subfamily III proteins have a conserved RTxK motif about 40-50 residues from the C-terminus; the threonine may be replaced by serine or cysteine.</text>
</comment>
<evidence type="ECO:0000259" key="11">
    <source>
        <dbReference type="Pfam" id="PF01937"/>
    </source>
</evidence>
<dbReference type="GO" id="GO:0051998">
    <property type="term" value="F:protein carboxyl O-methyltransferase activity"/>
    <property type="evidence" value="ECO:0007669"/>
    <property type="project" value="UniProtKB-UniRule"/>
</dbReference>
<keyword evidence="6 10" id="KW-0378">Hydrolase</keyword>
<organism evidence="12 13">
    <name type="scientific">Clytia hemisphaerica</name>
    <dbReference type="NCBI Taxonomy" id="252671"/>
    <lineage>
        <taxon>Eukaryota</taxon>
        <taxon>Metazoa</taxon>
        <taxon>Cnidaria</taxon>
        <taxon>Hydrozoa</taxon>
        <taxon>Hydroidolina</taxon>
        <taxon>Leptothecata</taxon>
        <taxon>Obeliida</taxon>
        <taxon>Clytiidae</taxon>
        <taxon>Clytia</taxon>
    </lineage>
</organism>
<dbReference type="InterPro" id="IPR036075">
    <property type="entry name" value="ARMT-1-like_metal-bd_sf"/>
</dbReference>
<evidence type="ECO:0000313" key="13">
    <source>
        <dbReference type="Proteomes" id="UP000594262"/>
    </source>
</evidence>
<evidence type="ECO:0000256" key="9">
    <source>
        <dbReference type="ARBA" id="ARBA00048809"/>
    </source>
</evidence>
<comment type="catalytic activity">
    <reaction evidence="9 10">
        <text>beta-D-fructose 6-phosphate = dihydroxyacetone + D-glyceraldehyde 3-phosphate</text>
        <dbReference type="Rhea" id="RHEA:28002"/>
        <dbReference type="ChEBI" id="CHEBI:16016"/>
        <dbReference type="ChEBI" id="CHEBI:57634"/>
        <dbReference type="ChEBI" id="CHEBI:59776"/>
    </reaction>
</comment>
<evidence type="ECO:0000256" key="6">
    <source>
        <dbReference type="ARBA" id="ARBA00022801"/>
    </source>
</evidence>
<dbReference type="EC" id="3.1.3.-" evidence="10"/>